<protein>
    <submittedName>
        <fullName evidence="1">Uncharacterized protein</fullName>
    </submittedName>
</protein>
<dbReference type="EMBL" id="JBBEGM010000017">
    <property type="protein sequence ID" value="MEJ2865333.1"/>
    <property type="molecule type" value="Genomic_DNA"/>
</dbReference>
<evidence type="ECO:0000313" key="2">
    <source>
        <dbReference type="Proteomes" id="UP001369736"/>
    </source>
</evidence>
<sequence>MAAFLTTRQLRVARQANHIDAVRLLLSEFRDASFYRHYRLVIDDLRANYPANTPLSDLKAEHQNAVIDVAHYYQSIVGMIAFDILDEGKVMAVAHGRLTSTWDAIESFVLAERLAHPRTERNLFSILQEFAERASEMPDESMLDLLKSPRRRKSVRSIG</sequence>
<dbReference type="Pfam" id="PF15956">
    <property type="entry name" value="DUF4760"/>
    <property type="match status" value="1"/>
</dbReference>
<keyword evidence="2" id="KW-1185">Reference proteome</keyword>
<name>A0ABU8MEG5_9PSEU</name>
<proteinExistence type="predicted"/>
<accession>A0ABU8MEG5</accession>
<reference evidence="1 2" key="1">
    <citation type="submission" date="2024-03" db="EMBL/GenBank/DDBJ databases">
        <title>Actinomycetospora sp. OC33-EN07, a novel actinomycete isolated from wild orchid (Aerides multiflora).</title>
        <authorList>
            <person name="Suriyachadkun C."/>
        </authorList>
    </citation>
    <scope>NUCLEOTIDE SEQUENCE [LARGE SCALE GENOMIC DNA]</scope>
    <source>
        <strain evidence="1 2">OC33-EN07</strain>
    </source>
</reference>
<evidence type="ECO:0000313" key="1">
    <source>
        <dbReference type="EMBL" id="MEJ2865333.1"/>
    </source>
</evidence>
<comment type="caution">
    <text evidence="1">The sequence shown here is derived from an EMBL/GenBank/DDBJ whole genome shotgun (WGS) entry which is preliminary data.</text>
</comment>
<dbReference type="RefSeq" id="WP_337706708.1">
    <property type="nucleotide sequence ID" value="NZ_JBBEGM010000017.1"/>
</dbReference>
<dbReference type="InterPro" id="IPR031876">
    <property type="entry name" value="DUF4760"/>
</dbReference>
<gene>
    <name evidence="1" type="ORF">WCD58_29520</name>
</gene>
<organism evidence="1 2">
    <name type="scientific">Actinomycetospora flava</name>
    <dbReference type="NCBI Taxonomy" id="3129232"/>
    <lineage>
        <taxon>Bacteria</taxon>
        <taxon>Bacillati</taxon>
        <taxon>Actinomycetota</taxon>
        <taxon>Actinomycetes</taxon>
        <taxon>Pseudonocardiales</taxon>
        <taxon>Pseudonocardiaceae</taxon>
        <taxon>Actinomycetospora</taxon>
    </lineage>
</organism>
<dbReference type="Proteomes" id="UP001369736">
    <property type="component" value="Unassembled WGS sequence"/>
</dbReference>